<comment type="similarity">
    <text evidence="2 17">Belongs to the complex I subunit 2 family.</text>
</comment>
<feature type="transmembrane region" description="Helical" evidence="17">
    <location>
        <begin position="298"/>
        <end position="318"/>
    </location>
</feature>
<keyword evidence="9 17" id="KW-1278">Translocase</keyword>
<keyword evidence="13 17" id="KW-0830">Ubiquinone</keyword>
<evidence type="ECO:0000256" key="1">
    <source>
        <dbReference type="ARBA" id="ARBA00004448"/>
    </source>
</evidence>
<dbReference type="Pfam" id="PF00361">
    <property type="entry name" value="Proton_antipo_M"/>
    <property type="match status" value="1"/>
</dbReference>
<keyword evidence="5" id="KW-0813">Transport</keyword>
<keyword evidence="7 17" id="KW-0812">Transmembrane</keyword>
<keyword evidence="14 17" id="KW-0496">Mitochondrion</keyword>
<feature type="transmembrane region" description="Helical" evidence="17">
    <location>
        <begin position="138"/>
        <end position="158"/>
    </location>
</feature>
<feature type="domain" description="NADH:quinone oxidoreductase/Mrp antiporter transmembrane" evidence="18">
    <location>
        <begin position="10"/>
        <end position="270"/>
    </location>
</feature>
<organism evidence="19">
    <name type="scientific">Namalycastis abiuma</name>
    <dbReference type="NCBI Taxonomy" id="862681"/>
    <lineage>
        <taxon>Eukaryota</taxon>
        <taxon>Metazoa</taxon>
        <taxon>Spiralia</taxon>
        <taxon>Lophotrochozoa</taxon>
        <taxon>Annelida</taxon>
        <taxon>Polychaeta</taxon>
        <taxon>Errantia</taxon>
        <taxon>Phyllodocida</taxon>
        <taxon>Nereididae</taxon>
        <taxon>Namalycastis</taxon>
    </lineage>
</organism>
<keyword evidence="12 17" id="KW-0520">NAD</keyword>
<evidence type="ECO:0000256" key="5">
    <source>
        <dbReference type="ARBA" id="ARBA00022448"/>
    </source>
</evidence>
<dbReference type="EC" id="7.1.1.2" evidence="3 17"/>
<dbReference type="GO" id="GO:0005743">
    <property type="term" value="C:mitochondrial inner membrane"/>
    <property type="evidence" value="ECO:0007669"/>
    <property type="project" value="UniProtKB-SubCell"/>
</dbReference>
<evidence type="ECO:0000256" key="3">
    <source>
        <dbReference type="ARBA" id="ARBA00012944"/>
    </source>
</evidence>
<dbReference type="PRINTS" id="PR01436">
    <property type="entry name" value="NADHDHGNASE2"/>
</dbReference>
<evidence type="ECO:0000256" key="13">
    <source>
        <dbReference type="ARBA" id="ARBA00023075"/>
    </source>
</evidence>
<feature type="transmembrane region" description="Helical" evidence="17">
    <location>
        <begin position="170"/>
        <end position="191"/>
    </location>
</feature>
<sequence>MLGTIMAISSTNWLYVWMGLELNLLSFIPLMSKTNNLQETESTVKYFITQATGSGLLLLSAFTMNSHQLSIINPLAFNTFMMMSLFLKLGAAPMHWWLPQVMAGLPWLNCLILTTWQKIAPLCLLLTTMSPHTNKLPLMMCMLGAVVGGVGGMNQSHLRTMLAYSSIGHLAWMLTALMIISSSMLIIYFMVYSTINLMIMSSMHFASQLHSTMNQSIMNTSHITFMSLTILLFSLGGLPPLLGFTPKWLMLISLTNKTMFTPLFFLISGSLLNLFYYLSMTFNFLLSSYSKRLTAPQVPTYMMPLTMIMGGLSSLIVIM</sequence>
<evidence type="ECO:0000256" key="8">
    <source>
        <dbReference type="ARBA" id="ARBA00022792"/>
    </source>
</evidence>
<evidence type="ECO:0000256" key="6">
    <source>
        <dbReference type="ARBA" id="ARBA00022660"/>
    </source>
</evidence>
<dbReference type="InterPro" id="IPR001750">
    <property type="entry name" value="ND/Mrp_TM"/>
</dbReference>
<feature type="transmembrane region" description="Helical" evidence="17">
    <location>
        <begin position="44"/>
        <end position="63"/>
    </location>
</feature>
<evidence type="ECO:0000256" key="14">
    <source>
        <dbReference type="ARBA" id="ARBA00023128"/>
    </source>
</evidence>
<evidence type="ECO:0000256" key="2">
    <source>
        <dbReference type="ARBA" id="ARBA00007012"/>
    </source>
</evidence>
<feature type="transmembrane region" description="Helical" evidence="17">
    <location>
        <begin position="223"/>
        <end position="243"/>
    </location>
</feature>
<dbReference type="PANTHER" id="PTHR46552">
    <property type="entry name" value="NADH-UBIQUINONE OXIDOREDUCTASE CHAIN 2"/>
    <property type="match status" value="1"/>
</dbReference>
<evidence type="ECO:0000256" key="17">
    <source>
        <dbReference type="RuleBase" id="RU003403"/>
    </source>
</evidence>
<evidence type="ECO:0000256" key="16">
    <source>
        <dbReference type="ARBA" id="ARBA00049551"/>
    </source>
</evidence>
<keyword evidence="6 17" id="KW-0679">Respiratory chain</keyword>
<evidence type="ECO:0000256" key="15">
    <source>
        <dbReference type="ARBA" id="ARBA00023136"/>
    </source>
</evidence>
<geneLocation type="mitochondrion" evidence="19"/>
<evidence type="ECO:0000256" key="10">
    <source>
        <dbReference type="ARBA" id="ARBA00022982"/>
    </source>
</evidence>
<dbReference type="GO" id="GO:0008137">
    <property type="term" value="F:NADH dehydrogenase (ubiquinone) activity"/>
    <property type="evidence" value="ECO:0007669"/>
    <property type="project" value="UniProtKB-EC"/>
</dbReference>
<evidence type="ECO:0000256" key="11">
    <source>
        <dbReference type="ARBA" id="ARBA00022989"/>
    </source>
</evidence>
<reference evidence="19" key="1">
    <citation type="journal article" date="2016" name="Mitochondrial DNA Part B Resour">
        <title>Next generation sequencing yields the complete mitogenome of nereid worm, Namalycastis abiuma (Annelida: Nereididae).</title>
        <authorList>
            <person name="Lin G.-M."/>
            <person name="Shen K.-N."/>
            <person name="Hsiao C.-D."/>
        </authorList>
    </citation>
    <scope>NUCLEOTIDE SEQUENCE</scope>
    <source>
        <tissue evidence="19">Muscle</tissue>
    </source>
</reference>
<feature type="transmembrane region" description="Helical" evidence="17">
    <location>
        <begin position="12"/>
        <end position="32"/>
    </location>
</feature>
<keyword evidence="8 17" id="KW-0999">Mitochondrion inner membrane</keyword>
<comment type="catalytic activity">
    <reaction evidence="16 17">
        <text>a ubiquinone + NADH + 5 H(+)(in) = a ubiquinol + NAD(+) + 4 H(+)(out)</text>
        <dbReference type="Rhea" id="RHEA:29091"/>
        <dbReference type="Rhea" id="RHEA-COMP:9565"/>
        <dbReference type="Rhea" id="RHEA-COMP:9566"/>
        <dbReference type="ChEBI" id="CHEBI:15378"/>
        <dbReference type="ChEBI" id="CHEBI:16389"/>
        <dbReference type="ChEBI" id="CHEBI:17976"/>
        <dbReference type="ChEBI" id="CHEBI:57540"/>
        <dbReference type="ChEBI" id="CHEBI:57945"/>
        <dbReference type="EC" id="7.1.1.2"/>
    </reaction>
</comment>
<keyword evidence="15 17" id="KW-0472">Membrane</keyword>
<dbReference type="EMBL" id="KU351089">
    <property type="protein sequence ID" value="AMY15508.1"/>
    <property type="molecule type" value="Genomic_DNA"/>
</dbReference>
<gene>
    <name evidence="19" type="primary">nad2</name>
</gene>
<name>A0A342K7Y9_9ANNE</name>
<dbReference type="PANTHER" id="PTHR46552:SF1">
    <property type="entry name" value="NADH-UBIQUINONE OXIDOREDUCTASE CHAIN 2"/>
    <property type="match status" value="1"/>
</dbReference>
<dbReference type="GO" id="GO:0006120">
    <property type="term" value="P:mitochondrial electron transport, NADH to ubiquinone"/>
    <property type="evidence" value="ECO:0007669"/>
    <property type="project" value="InterPro"/>
</dbReference>
<evidence type="ECO:0000256" key="7">
    <source>
        <dbReference type="ARBA" id="ARBA00022692"/>
    </source>
</evidence>
<evidence type="ECO:0000259" key="18">
    <source>
        <dbReference type="Pfam" id="PF00361"/>
    </source>
</evidence>
<evidence type="ECO:0000256" key="9">
    <source>
        <dbReference type="ARBA" id="ARBA00022967"/>
    </source>
</evidence>
<comment type="function">
    <text evidence="17">Core subunit of the mitochondrial membrane respiratory chain NADH dehydrogenase (Complex I) which catalyzes electron transfer from NADH through the respiratory chain, using ubiquinone as an electron acceptor. Essential for the catalytic activity and assembly of complex I.</text>
</comment>
<dbReference type="AlphaFoldDB" id="A0A342K7Y9"/>
<protein>
    <recommendedName>
        <fullName evidence="4 17">NADH-ubiquinone oxidoreductase chain 2</fullName>
        <ecNumber evidence="3 17">7.1.1.2</ecNumber>
    </recommendedName>
</protein>
<dbReference type="InterPro" id="IPR003917">
    <property type="entry name" value="NADH_UbQ_OxRdtase_chain2"/>
</dbReference>
<feature type="transmembrane region" description="Helical" evidence="17">
    <location>
        <begin position="75"/>
        <end position="98"/>
    </location>
</feature>
<dbReference type="InterPro" id="IPR050175">
    <property type="entry name" value="Complex_I_Subunit_2"/>
</dbReference>
<evidence type="ECO:0000256" key="12">
    <source>
        <dbReference type="ARBA" id="ARBA00023027"/>
    </source>
</evidence>
<evidence type="ECO:0000313" key="19">
    <source>
        <dbReference type="EMBL" id="AMY15508.1"/>
    </source>
</evidence>
<evidence type="ECO:0000256" key="4">
    <source>
        <dbReference type="ARBA" id="ARBA00021008"/>
    </source>
</evidence>
<keyword evidence="11 17" id="KW-1133">Transmembrane helix</keyword>
<comment type="subcellular location">
    <subcellularLocation>
        <location evidence="1 17">Mitochondrion inner membrane</location>
        <topology evidence="1 17">Multi-pass membrane protein</topology>
    </subcellularLocation>
</comment>
<feature type="transmembrane region" description="Helical" evidence="17">
    <location>
        <begin position="263"/>
        <end position="286"/>
    </location>
</feature>
<proteinExistence type="inferred from homology"/>
<keyword evidence="10 17" id="KW-0249">Electron transport</keyword>
<accession>A0A342K7Y9</accession>